<gene>
    <name evidence="1" type="ORF">L6164_001499</name>
</gene>
<protein>
    <submittedName>
        <fullName evidence="1">Uncharacterized protein</fullName>
    </submittedName>
</protein>
<organism evidence="1 2">
    <name type="scientific">Bauhinia variegata</name>
    <name type="common">Purple orchid tree</name>
    <name type="synonym">Phanera variegata</name>
    <dbReference type="NCBI Taxonomy" id="167791"/>
    <lineage>
        <taxon>Eukaryota</taxon>
        <taxon>Viridiplantae</taxon>
        <taxon>Streptophyta</taxon>
        <taxon>Embryophyta</taxon>
        <taxon>Tracheophyta</taxon>
        <taxon>Spermatophyta</taxon>
        <taxon>Magnoliopsida</taxon>
        <taxon>eudicotyledons</taxon>
        <taxon>Gunneridae</taxon>
        <taxon>Pentapetalae</taxon>
        <taxon>rosids</taxon>
        <taxon>fabids</taxon>
        <taxon>Fabales</taxon>
        <taxon>Fabaceae</taxon>
        <taxon>Cercidoideae</taxon>
        <taxon>Cercideae</taxon>
        <taxon>Bauhiniinae</taxon>
        <taxon>Bauhinia</taxon>
    </lineage>
</organism>
<reference evidence="1 2" key="1">
    <citation type="journal article" date="2022" name="DNA Res.">
        <title>Chromosomal-level genome assembly of the orchid tree Bauhinia variegata (Leguminosae; Cercidoideae) supports the allotetraploid origin hypothesis of Bauhinia.</title>
        <authorList>
            <person name="Zhong Y."/>
            <person name="Chen Y."/>
            <person name="Zheng D."/>
            <person name="Pang J."/>
            <person name="Liu Y."/>
            <person name="Luo S."/>
            <person name="Meng S."/>
            <person name="Qian L."/>
            <person name="Wei D."/>
            <person name="Dai S."/>
            <person name="Zhou R."/>
        </authorList>
    </citation>
    <scope>NUCLEOTIDE SEQUENCE [LARGE SCALE GENOMIC DNA]</scope>
    <source>
        <strain evidence="1">BV-YZ2020</strain>
    </source>
</reference>
<accession>A0ACB9QBY4</accession>
<comment type="caution">
    <text evidence="1">The sequence shown here is derived from an EMBL/GenBank/DDBJ whole genome shotgun (WGS) entry which is preliminary data.</text>
</comment>
<evidence type="ECO:0000313" key="2">
    <source>
        <dbReference type="Proteomes" id="UP000828941"/>
    </source>
</evidence>
<dbReference type="EMBL" id="CM039426">
    <property type="protein sequence ID" value="KAI4357559.1"/>
    <property type="molecule type" value="Genomic_DNA"/>
</dbReference>
<keyword evidence="2" id="KW-1185">Reference proteome</keyword>
<evidence type="ECO:0000313" key="1">
    <source>
        <dbReference type="EMBL" id="KAI4357559.1"/>
    </source>
</evidence>
<sequence length="143" mass="16171">MLRWSPPPLDHNEIPEICRKELVEWHRVIGDLGELLLGLMSEGLGFHADKFKEDSLLGERMMVGHYYPYCPQPDLTIGFTSHADPGGLTVLLVQDQSGKLQVKYDEGWVVLKPLPGALIINIGDFLQVITNEEYKSVDHRVFS</sequence>
<name>A0ACB9QBY4_BAUVA</name>
<proteinExistence type="predicted"/>
<dbReference type="Proteomes" id="UP000828941">
    <property type="component" value="Chromosome 1"/>
</dbReference>